<dbReference type="GO" id="GO:0005975">
    <property type="term" value="P:carbohydrate metabolic process"/>
    <property type="evidence" value="ECO:0007669"/>
    <property type="project" value="InterPro"/>
</dbReference>
<gene>
    <name evidence="5" type="primary">CHT1_5</name>
    <name evidence="5" type="ORF">HK100_009151</name>
</gene>
<protein>
    <submittedName>
        <fullName evidence="5">Chitinase 1</fullName>
    </submittedName>
</protein>
<feature type="non-terminal residue" evidence="5">
    <location>
        <position position="156"/>
    </location>
</feature>
<dbReference type="InterPro" id="IPR001223">
    <property type="entry name" value="Glyco_hydro18_cat"/>
</dbReference>
<comment type="caution">
    <text evidence="5">The sequence shown here is derived from an EMBL/GenBank/DDBJ whole genome shotgun (WGS) entry which is preliminary data.</text>
</comment>
<organism evidence="5 6">
    <name type="scientific">Physocladia obscura</name>
    <dbReference type="NCBI Taxonomy" id="109957"/>
    <lineage>
        <taxon>Eukaryota</taxon>
        <taxon>Fungi</taxon>
        <taxon>Fungi incertae sedis</taxon>
        <taxon>Chytridiomycota</taxon>
        <taxon>Chytridiomycota incertae sedis</taxon>
        <taxon>Chytridiomycetes</taxon>
        <taxon>Chytridiales</taxon>
        <taxon>Chytriomycetaceae</taxon>
        <taxon>Physocladia</taxon>
    </lineage>
</organism>
<name>A0AAD5SML0_9FUNG</name>
<evidence type="ECO:0000313" key="6">
    <source>
        <dbReference type="Proteomes" id="UP001211907"/>
    </source>
</evidence>
<dbReference type="AlphaFoldDB" id="A0AAD5SML0"/>
<evidence type="ECO:0000259" key="4">
    <source>
        <dbReference type="PROSITE" id="PS51910"/>
    </source>
</evidence>
<evidence type="ECO:0000256" key="1">
    <source>
        <dbReference type="ARBA" id="ARBA00022801"/>
    </source>
</evidence>
<dbReference type="GO" id="GO:0016798">
    <property type="term" value="F:hydrolase activity, acting on glycosyl bonds"/>
    <property type="evidence" value="ECO:0007669"/>
    <property type="project" value="UniProtKB-KW"/>
</dbReference>
<sequence>MPIKLNHEKITTTRSDPDPSTWTPEMVSLVTNLRRLQPTALLAIVPQCVTRLNNSDANVGAAIAQLQDQLDYIIVQYYNNPPCSYPYGFNFDDWKTNFKGKIAVGLAGDWTSAIAGGYLNAGELQAVYDMVKNDSQFGGFSVYDVSSSNPPAFDWQ</sequence>
<keyword evidence="2" id="KW-0326">Glycosidase</keyword>
<dbReference type="PANTHER" id="PTHR45708:SF49">
    <property type="entry name" value="ENDOCHITINASE"/>
    <property type="match status" value="1"/>
</dbReference>
<dbReference type="EMBL" id="JADGJH010004620">
    <property type="protein sequence ID" value="KAJ3085155.1"/>
    <property type="molecule type" value="Genomic_DNA"/>
</dbReference>
<keyword evidence="6" id="KW-1185">Reference proteome</keyword>
<dbReference type="SUPFAM" id="SSF51445">
    <property type="entry name" value="(Trans)glycosidases"/>
    <property type="match status" value="1"/>
</dbReference>
<evidence type="ECO:0000313" key="5">
    <source>
        <dbReference type="EMBL" id="KAJ3085155.1"/>
    </source>
</evidence>
<evidence type="ECO:0000256" key="3">
    <source>
        <dbReference type="SAM" id="MobiDB-lite"/>
    </source>
</evidence>
<feature type="region of interest" description="Disordered" evidence="3">
    <location>
        <begin position="1"/>
        <end position="21"/>
    </location>
</feature>
<dbReference type="PROSITE" id="PS51910">
    <property type="entry name" value="GH18_2"/>
    <property type="match status" value="1"/>
</dbReference>
<dbReference type="PANTHER" id="PTHR45708">
    <property type="entry name" value="ENDOCHITINASE"/>
    <property type="match status" value="1"/>
</dbReference>
<reference evidence="5" key="1">
    <citation type="submission" date="2020-05" db="EMBL/GenBank/DDBJ databases">
        <title>Phylogenomic resolution of chytrid fungi.</title>
        <authorList>
            <person name="Stajich J.E."/>
            <person name="Amses K."/>
            <person name="Simmons R."/>
            <person name="Seto K."/>
            <person name="Myers J."/>
            <person name="Bonds A."/>
            <person name="Quandt C.A."/>
            <person name="Barry K."/>
            <person name="Liu P."/>
            <person name="Grigoriev I."/>
            <person name="Longcore J.E."/>
            <person name="James T.Y."/>
        </authorList>
    </citation>
    <scope>NUCLEOTIDE SEQUENCE</scope>
    <source>
        <strain evidence="5">JEL0513</strain>
    </source>
</reference>
<dbReference type="InterPro" id="IPR050542">
    <property type="entry name" value="Glycosyl_Hydrlase18_Chitinase"/>
</dbReference>
<feature type="compositionally biased region" description="Basic and acidic residues" evidence="3">
    <location>
        <begin position="1"/>
        <end position="17"/>
    </location>
</feature>
<feature type="domain" description="GH18" evidence="4">
    <location>
        <begin position="1"/>
        <end position="156"/>
    </location>
</feature>
<accession>A0AAD5SML0</accession>
<dbReference type="Proteomes" id="UP001211907">
    <property type="component" value="Unassembled WGS sequence"/>
</dbReference>
<evidence type="ECO:0000256" key="2">
    <source>
        <dbReference type="ARBA" id="ARBA00023295"/>
    </source>
</evidence>
<dbReference type="InterPro" id="IPR017853">
    <property type="entry name" value="GH"/>
</dbReference>
<proteinExistence type="predicted"/>
<keyword evidence="1" id="KW-0378">Hydrolase</keyword>
<dbReference type="Gene3D" id="3.20.20.80">
    <property type="entry name" value="Glycosidases"/>
    <property type="match status" value="1"/>
</dbReference>